<feature type="transmembrane region" description="Helical" evidence="7">
    <location>
        <begin position="6"/>
        <end position="33"/>
    </location>
</feature>
<dbReference type="InterPro" id="IPR003317">
    <property type="entry name" value="Cyt-d_oxidase_su2"/>
</dbReference>
<dbReference type="GO" id="GO:0016491">
    <property type="term" value="F:oxidoreductase activity"/>
    <property type="evidence" value="ECO:0007669"/>
    <property type="project" value="UniProtKB-KW"/>
</dbReference>
<keyword evidence="5 7" id="KW-1133">Transmembrane helix</keyword>
<sequence>MSEPLIFSILFILIYIYMILASVDFGAGFYTFYVTVIKKSHSLFRPLRTYLSPVSEVINVCFVLFFAVMSGFSTDLSFRYQTPLAFSGILAVIFILIKGTFFTFAEFFSENSLRGKICLSGNGLAGILVPAALSITMVVSEGGFPGQERGLMTFITELFTNFYFWTVILIAMISVLYVSAVYFSGYGRKIHNEELSENMRYLSLMLSIPVLLASGLVFLGLEMQNPDHFSRALDFSWLFLLSLLSFLVAVTLIFIKQKYSLAFILVMLQYFFALTGYGLSHLPYIIYPDIRISDATVSIAGQFWFYGLLLILSLLAVGLILHMKRVMISRNQNYKRDHDL</sequence>
<feature type="transmembrane region" description="Helical" evidence="7">
    <location>
        <begin position="84"/>
        <end position="105"/>
    </location>
</feature>
<comment type="subcellular location">
    <subcellularLocation>
        <location evidence="1">Cell membrane</location>
        <topology evidence="1">Multi-pass membrane protein</topology>
    </subcellularLocation>
</comment>
<accession>A0AAU8ICT9</accession>
<feature type="transmembrane region" description="Helical" evidence="7">
    <location>
        <begin position="54"/>
        <end position="72"/>
    </location>
</feature>
<reference evidence="8" key="1">
    <citation type="submission" date="2024-06" db="EMBL/GenBank/DDBJ databases">
        <authorList>
            <person name="Fan A."/>
            <person name="Zhang F.Y."/>
            <person name="Zhang L."/>
        </authorList>
    </citation>
    <scope>NUCLEOTIDE SEQUENCE</scope>
    <source>
        <strain evidence="8">Y61</strain>
    </source>
</reference>
<feature type="transmembrane region" description="Helical" evidence="7">
    <location>
        <begin position="303"/>
        <end position="321"/>
    </location>
</feature>
<evidence type="ECO:0000313" key="8">
    <source>
        <dbReference type="EMBL" id="XCJ15928.1"/>
    </source>
</evidence>
<feature type="transmembrane region" description="Helical" evidence="7">
    <location>
        <begin position="262"/>
        <end position="283"/>
    </location>
</feature>
<evidence type="ECO:0000256" key="7">
    <source>
        <dbReference type="SAM" id="Phobius"/>
    </source>
</evidence>
<dbReference type="EMBL" id="CP159510">
    <property type="protein sequence ID" value="XCJ15928.1"/>
    <property type="molecule type" value="Genomic_DNA"/>
</dbReference>
<dbReference type="GO" id="GO:0005886">
    <property type="term" value="C:plasma membrane"/>
    <property type="evidence" value="ECO:0007669"/>
    <property type="project" value="UniProtKB-SubCell"/>
</dbReference>
<organism evidence="8">
    <name type="scientific">Sporolactobacillus sp. Y61</name>
    <dbReference type="NCBI Taxonomy" id="3160863"/>
    <lineage>
        <taxon>Bacteria</taxon>
        <taxon>Bacillati</taxon>
        <taxon>Bacillota</taxon>
        <taxon>Bacilli</taxon>
        <taxon>Bacillales</taxon>
        <taxon>Sporolactobacillaceae</taxon>
        <taxon>Sporolactobacillus</taxon>
    </lineage>
</organism>
<evidence type="ECO:0000256" key="3">
    <source>
        <dbReference type="ARBA" id="ARBA00022475"/>
    </source>
</evidence>
<proteinExistence type="inferred from homology"/>
<dbReference type="Pfam" id="PF02322">
    <property type="entry name" value="Cyt_bd_oxida_II"/>
    <property type="match status" value="1"/>
</dbReference>
<evidence type="ECO:0000256" key="4">
    <source>
        <dbReference type="ARBA" id="ARBA00022692"/>
    </source>
</evidence>
<evidence type="ECO:0000256" key="5">
    <source>
        <dbReference type="ARBA" id="ARBA00022989"/>
    </source>
</evidence>
<keyword evidence="6 7" id="KW-0472">Membrane</keyword>
<dbReference type="RefSeq" id="WP_353947650.1">
    <property type="nucleotide sequence ID" value="NZ_CP159510.1"/>
</dbReference>
<keyword evidence="8" id="KW-0560">Oxidoreductase</keyword>
<evidence type="ECO:0000256" key="2">
    <source>
        <dbReference type="ARBA" id="ARBA00007543"/>
    </source>
</evidence>
<keyword evidence="3" id="KW-1003">Cell membrane</keyword>
<dbReference type="AlphaFoldDB" id="A0AAU8ICT9"/>
<evidence type="ECO:0000256" key="1">
    <source>
        <dbReference type="ARBA" id="ARBA00004651"/>
    </source>
</evidence>
<dbReference type="EC" id="1.10.3.-" evidence="8"/>
<comment type="similarity">
    <text evidence="2">Belongs to the cytochrome ubiquinol oxidase subunit 2 family.</text>
</comment>
<feature type="transmembrane region" description="Helical" evidence="7">
    <location>
        <begin position="204"/>
        <end position="223"/>
    </location>
</feature>
<keyword evidence="4 7" id="KW-0812">Transmembrane</keyword>
<protein>
    <submittedName>
        <fullName evidence="8">Cytochrome d ubiquinol oxidase subunit II</fullName>
        <ecNumber evidence="8">1.10.3.-</ecNumber>
    </submittedName>
</protein>
<feature type="transmembrane region" description="Helical" evidence="7">
    <location>
        <begin position="162"/>
        <end position="183"/>
    </location>
</feature>
<name>A0AAU8ICT9_9BACL</name>
<evidence type="ECO:0000256" key="6">
    <source>
        <dbReference type="ARBA" id="ARBA00023136"/>
    </source>
</evidence>
<feature type="transmembrane region" description="Helical" evidence="7">
    <location>
        <begin position="235"/>
        <end position="255"/>
    </location>
</feature>
<gene>
    <name evidence="8" type="ORF">ABNN70_09400</name>
</gene>
<feature type="transmembrane region" description="Helical" evidence="7">
    <location>
        <begin position="117"/>
        <end position="139"/>
    </location>
</feature>